<dbReference type="GO" id="GO:0008033">
    <property type="term" value="P:tRNA processing"/>
    <property type="evidence" value="ECO:0007669"/>
    <property type="project" value="UniProtKB-KW"/>
</dbReference>
<dbReference type="GO" id="GO:0016491">
    <property type="term" value="F:oxidoreductase activity"/>
    <property type="evidence" value="ECO:0007669"/>
    <property type="project" value="UniProtKB-KW"/>
</dbReference>
<evidence type="ECO:0000256" key="2">
    <source>
        <dbReference type="ARBA" id="ARBA00022603"/>
    </source>
</evidence>
<dbReference type="OrthoDB" id="214253at2"/>
<dbReference type="RefSeq" id="WP_121440943.1">
    <property type="nucleotide sequence ID" value="NZ_RCDA01000001.1"/>
</dbReference>
<comment type="caution">
    <text evidence="12">The sequence shown here is derived from an EMBL/GenBank/DDBJ whole genome shotgun (WGS) entry which is preliminary data.</text>
</comment>
<keyword evidence="4" id="KW-0808">Transferase</keyword>
<keyword evidence="5" id="KW-0949">S-adenosyl-L-methionine</keyword>
<evidence type="ECO:0000256" key="1">
    <source>
        <dbReference type="ARBA" id="ARBA00022490"/>
    </source>
</evidence>
<dbReference type="InterPro" id="IPR036188">
    <property type="entry name" value="FAD/NAD-bd_sf"/>
</dbReference>
<sequence length="369" mass="40514">MSQRNHKRVLIVGQGLAGSLLALRLLALGLRPVVVEDDRAGAASRTAAGITSPVTGPRLARIPLADRILPENARLIRELEAQLARRIFHPLPIARLFNSAKERARWAERRERPGFSALLGPAFNAGEVPGVYGDPLGGFQLQQGGWWDLPGLLDATRDRLEAEGLLHRTTVAHADFQPRGNRARWSGADWDAVVFCEGHRALENRWFADLPFRYARGEVLTLRSARPLPQTIIAGGKGVLPLDSHTLRVGATFHRADRDTALRAGDDGTLLAAAAEHLGHDEFEVLDRRVGVRCGSRHNVPFLGCHPRETALYIFNGLGSKGTLQAPWYADQLARHLAADTPLPPEAAPPLAERRPTPITRAHPDHPRR</sequence>
<dbReference type="Pfam" id="PF01266">
    <property type="entry name" value="DAO"/>
    <property type="match status" value="1"/>
</dbReference>
<evidence type="ECO:0000313" key="12">
    <source>
        <dbReference type="EMBL" id="RLK50454.1"/>
    </source>
</evidence>
<gene>
    <name evidence="12" type="ORF">DFR31_0352</name>
</gene>
<dbReference type="Gene3D" id="3.30.9.10">
    <property type="entry name" value="D-Amino Acid Oxidase, subunit A, domain 2"/>
    <property type="match status" value="1"/>
</dbReference>
<reference evidence="12 13" key="1">
    <citation type="submission" date="2018-10" db="EMBL/GenBank/DDBJ databases">
        <title>Genomic Encyclopedia of Type Strains, Phase IV (KMG-IV): sequencing the most valuable type-strain genomes for metagenomic binning, comparative biology and taxonomic classification.</title>
        <authorList>
            <person name="Goeker M."/>
        </authorList>
    </citation>
    <scope>NUCLEOTIDE SEQUENCE [LARGE SCALE GENOMIC DNA]</scope>
    <source>
        <strain evidence="12 13">DSM 12769</strain>
    </source>
</reference>
<evidence type="ECO:0000259" key="11">
    <source>
        <dbReference type="Pfam" id="PF01266"/>
    </source>
</evidence>
<feature type="region of interest" description="Disordered" evidence="10">
    <location>
        <begin position="341"/>
        <end position="369"/>
    </location>
</feature>
<dbReference type="AlphaFoldDB" id="A0A498C2Z1"/>
<dbReference type="GO" id="GO:0008168">
    <property type="term" value="F:methyltransferase activity"/>
    <property type="evidence" value="ECO:0007669"/>
    <property type="project" value="UniProtKB-KW"/>
</dbReference>
<dbReference type="EMBL" id="RCDA01000001">
    <property type="protein sequence ID" value="RLK50454.1"/>
    <property type="molecule type" value="Genomic_DNA"/>
</dbReference>
<dbReference type="Proteomes" id="UP000275461">
    <property type="component" value="Unassembled WGS sequence"/>
</dbReference>
<evidence type="ECO:0000256" key="9">
    <source>
        <dbReference type="ARBA" id="ARBA00023268"/>
    </source>
</evidence>
<dbReference type="PANTHER" id="PTHR13847">
    <property type="entry name" value="SARCOSINE DEHYDROGENASE-RELATED"/>
    <property type="match status" value="1"/>
</dbReference>
<keyword evidence="2" id="KW-0489">Methyltransferase</keyword>
<dbReference type="InterPro" id="IPR006076">
    <property type="entry name" value="FAD-dep_OxRdtase"/>
</dbReference>
<evidence type="ECO:0000256" key="10">
    <source>
        <dbReference type="SAM" id="MobiDB-lite"/>
    </source>
</evidence>
<proteinExistence type="predicted"/>
<dbReference type="SUPFAM" id="SSF51905">
    <property type="entry name" value="FAD/NAD(P)-binding domain"/>
    <property type="match status" value="1"/>
</dbReference>
<keyword evidence="3" id="KW-0285">Flavoprotein</keyword>
<evidence type="ECO:0000256" key="7">
    <source>
        <dbReference type="ARBA" id="ARBA00022827"/>
    </source>
</evidence>
<feature type="compositionally biased region" description="Basic and acidic residues" evidence="10">
    <location>
        <begin position="352"/>
        <end position="369"/>
    </location>
</feature>
<dbReference type="GO" id="GO:0005737">
    <property type="term" value="C:cytoplasm"/>
    <property type="evidence" value="ECO:0007669"/>
    <property type="project" value="TreeGrafter"/>
</dbReference>
<organism evidence="12 13">
    <name type="scientific">Alkalispirillum mobile</name>
    <dbReference type="NCBI Taxonomy" id="85925"/>
    <lineage>
        <taxon>Bacteria</taxon>
        <taxon>Pseudomonadati</taxon>
        <taxon>Pseudomonadota</taxon>
        <taxon>Gammaproteobacteria</taxon>
        <taxon>Chromatiales</taxon>
        <taxon>Ectothiorhodospiraceae</taxon>
        <taxon>Alkalispirillum</taxon>
    </lineage>
</organism>
<accession>A0A498C2Z1</accession>
<evidence type="ECO:0000256" key="5">
    <source>
        <dbReference type="ARBA" id="ARBA00022691"/>
    </source>
</evidence>
<dbReference type="GO" id="GO:0032259">
    <property type="term" value="P:methylation"/>
    <property type="evidence" value="ECO:0007669"/>
    <property type="project" value="UniProtKB-KW"/>
</dbReference>
<keyword evidence="13" id="KW-1185">Reference proteome</keyword>
<evidence type="ECO:0000256" key="8">
    <source>
        <dbReference type="ARBA" id="ARBA00023002"/>
    </source>
</evidence>
<keyword evidence="8" id="KW-0560">Oxidoreductase</keyword>
<evidence type="ECO:0000313" key="13">
    <source>
        <dbReference type="Proteomes" id="UP000275461"/>
    </source>
</evidence>
<feature type="domain" description="FAD dependent oxidoreductase" evidence="11">
    <location>
        <begin position="8"/>
        <end position="334"/>
    </location>
</feature>
<name>A0A498C2Z1_9GAMM</name>
<evidence type="ECO:0000256" key="3">
    <source>
        <dbReference type="ARBA" id="ARBA00022630"/>
    </source>
</evidence>
<keyword evidence="6" id="KW-0819">tRNA processing</keyword>
<keyword evidence="9" id="KW-0511">Multifunctional enzyme</keyword>
<evidence type="ECO:0000256" key="6">
    <source>
        <dbReference type="ARBA" id="ARBA00022694"/>
    </source>
</evidence>
<keyword evidence="1" id="KW-0963">Cytoplasm</keyword>
<dbReference type="Gene3D" id="3.50.50.60">
    <property type="entry name" value="FAD/NAD(P)-binding domain"/>
    <property type="match status" value="1"/>
</dbReference>
<evidence type="ECO:0000256" key="4">
    <source>
        <dbReference type="ARBA" id="ARBA00022679"/>
    </source>
</evidence>
<protein>
    <submittedName>
        <fullName evidence="12">Glycine/D-amino acid oxidase-like deaminating enzyme</fullName>
    </submittedName>
</protein>
<keyword evidence="7" id="KW-0274">FAD</keyword>
<dbReference type="PANTHER" id="PTHR13847:SF283">
    <property type="entry name" value="TRNA 5-METHYLAMINOMETHYL-2-THIOURIDINE BIOSYNTHESIS BIFUNCTIONAL PROTEIN MNMC"/>
    <property type="match status" value="1"/>
</dbReference>